<protein>
    <submittedName>
        <fullName evidence="1">Uncharacterized protein</fullName>
    </submittedName>
</protein>
<dbReference type="EMBL" id="MN739130">
    <property type="protein sequence ID" value="QHS90171.1"/>
    <property type="molecule type" value="Genomic_DNA"/>
</dbReference>
<evidence type="ECO:0000313" key="1">
    <source>
        <dbReference type="EMBL" id="QHS90171.1"/>
    </source>
</evidence>
<sequence>MKYHYTKTKYNINVQYKDINELIIPIHNRDLWIIYSIDNKYIALDKCVFCSQELIISHEILKHKYDFFTFTKETIWLNDIMKKYNIEDCLIISNRLYFLESLLYFKIGKIGIMPVYLQEYYLNHYIYNLSTIHYKNKDKFIIEYDGTSNRYNNIIFALQSGKYNLTLYEILKTLNILKKGGNILFSIYIGNEPELLQYTIQVLYILSTSFEKIDYLHNDASAESPFLKNMCIFHNYNGTHNILDEIIYKLMEIQNTDENNILVNVIDVDYDDSYVKFIKQLNAKLSIYQPKFLEKYNKKKESIDFLFSNKFVTKFYDEFYNIFFYKSLNASIKLCEKANLEIINRYKKIDIQFRKKIENEILQSPNIKNYDTIYNISNKKKMNYSYTHLYQKFLISQGSYEIMKIYISLRDKKKF</sequence>
<reference evidence="1" key="1">
    <citation type="journal article" date="2020" name="Nature">
        <title>Giant virus diversity and host interactions through global metagenomics.</title>
        <authorList>
            <person name="Schulz F."/>
            <person name="Roux S."/>
            <person name="Paez-Espino D."/>
            <person name="Jungbluth S."/>
            <person name="Walsh D.A."/>
            <person name="Denef V.J."/>
            <person name="McMahon K.D."/>
            <person name="Konstantinidis K.T."/>
            <person name="Eloe-Fadrosh E.A."/>
            <person name="Kyrpides N.C."/>
            <person name="Woyke T."/>
        </authorList>
    </citation>
    <scope>NUCLEOTIDE SEQUENCE</scope>
    <source>
        <strain evidence="1">GVMAG-M-3300010160-60</strain>
    </source>
</reference>
<proteinExistence type="predicted"/>
<name>A0A6C0BEH1_9ZZZZ</name>
<organism evidence="1">
    <name type="scientific">viral metagenome</name>
    <dbReference type="NCBI Taxonomy" id="1070528"/>
    <lineage>
        <taxon>unclassified sequences</taxon>
        <taxon>metagenomes</taxon>
        <taxon>organismal metagenomes</taxon>
    </lineage>
</organism>
<dbReference type="AlphaFoldDB" id="A0A6C0BEH1"/>
<accession>A0A6C0BEH1</accession>